<organism evidence="2 3">
    <name type="scientific">Paenibacillus xylanivorans</name>
    <dbReference type="NCBI Taxonomy" id="1705561"/>
    <lineage>
        <taxon>Bacteria</taxon>
        <taxon>Bacillati</taxon>
        <taxon>Bacillota</taxon>
        <taxon>Bacilli</taxon>
        <taxon>Bacillales</taxon>
        <taxon>Paenibacillaceae</taxon>
        <taxon>Paenibacillus</taxon>
    </lineage>
</organism>
<dbReference type="EMBL" id="LITU01000053">
    <property type="protein sequence ID" value="KOY16342.1"/>
    <property type="molecule type" value="Genomic_DNA"/>
</dbReference>
<evidence type="ECO:0000313" key="2">
    <source>
        <dbReference type="EMBL" id="KOY16342.1"/>
    </source>
</evidence>
<dbReference type="Proteomes" id="UP000037688">
    <property type="component" value="Unassembled WGS sequence"/>
</dbReference>
<evidence type="ECO:0000256" key="1">
    <source>
        <dbReference type="SAM" id="Phobius"/>
    </source>
</evidence>
<evidence type="ECO:0000313" key="3">
    <source>
        <dbReference type="Proteomes" id="UP000037688"/>
    </source>
</evidence>
<dbReference type="PATRIC" id="fig|1705561.3.peg.2003"/>
<dbReference type="OrthoDB" id="2364436at2"/>
<gene>
    <name evidence="2" type="ORF">AMS66_10715</name>
</gene>
<protein>
    <submittedName>
        <fullName evidence="2">Uncharacterized protein</fullName>
    </submittedName>
</protein>
<keyword evidence="1" id="KW-0472">Membrane</keyword>
<name>A0A0M9BQZ6_9BACL</name>
<dbReference type="AlphaFoldDB" id="A0A0M9BQZ6"/>
<dbReference type="RefSeq" id="WP_053780780.1">
    <property type="nucleotide sequence ID" value="NZ_LITU01000053.1"/>
</dbReference>
<keyword evidence="3" id="KW-1185">Reference proteome</keyword>
<reference evidence="2 3" key="1">
    <citation type="submission" date="2015-08" db="EMBL/GenBank/DDBJ databases">
        <title>Draft genome sequence of cellulolytic and xylanolytic Paenibacillus sp. A59, isolated from a decaying forest soil from Patagonia, Argentina.</title>
        <authorList>
            <person name="Ghio S."/>
            <person name="Caceres A.M."/>
            <person name="Talia P."/>
            <person name="Grasso D."/>
            <person name="Campos E."/>
        </authorList>
    </citation>
    <scope>NUCLEOTIDE SEQUENCE [LARGE SCALE GENOMIC DNA]</scope>
    <source>
        <strain evidence="2 3">A59</strain>
    </source>
</reference>
<keyword evidence="1" id="KW-1133">Transmembrane helix</keyword>
<feature type="transmembrane region" description="Helical" evidence="1">
    <location>
        <begin position="7"/>
        <end position="25"/>
    </location>
</feature>
<keyword evidence="1" id="KW-0812">Transmembrane</keyword>
<sequence length="216" mass="24979">MKFRLKITIFAVIIGTLLIPAYFILQTYGVFQKEKVLSDYALAVNVNGKSYEAWPLINSFAAMDKEEDNRQLYYRVDMNHIQYLFHIAYQEFDIRPSEDNPYLAGTVSYQSTENEYVKSEKQYTNAKDYTTVLNFYNQDKEVIYTYQDTGKGDGQLVQSIIHQGMSRSSNGGSEAARDPYINVTALFHDKLDMDVKLDVDEEHKVVTIRMNKAEAR</sequence>
<proteinExistence type="predicted"/>
<comment type="caution">
    <text evidence="2">The sequence shown here is derived from an EMBL/GenBank/DDBJ whole genome shotgun (WGS) entry which is preliminary data.</text>
</comment>
<accession>A0A0M9BQZ6</accession>